<dbReference type="PANTHER" id="PTHR33096">
    <property type="entry name" value="CXC2 DOMAIN-CONTAINING PROTEIN"/>
    <property type="match status" value="1"/>
</dbReference>
<reference evidence="1 2" key="1">
    <citation type="journal article" date="2016" name="Mol. Biol. Evol.">
        <title>Comparative Genomics of Early-Diverging Mushroom-Forming Fungi Provides Insights into the Origins of Lignocellulose Decay Capabilities.</title>
        <authorList>
            <person name="Nagy L.G."/>
            <person name="Riley R."/>
            <person name="Tritt A."/>
            <person name="Adam C."/>
            <person name="Daum C."/>
            <person name="Floudas D."/>
            <person name="Sun H."/>
            <person name="Yadav J.S."/>
            <person name="Pangilinan J."/>
            <person name="Larsson K.H."/>
            <person name="Matsuura K."/>
            <person name="Barry K."/>
            <person name="Labutti K."/>
            <person name="Kuo R."/>
            <person name="Ohm R.A."/>
            <person name="Bhattacharya S.S."/>
            <person name="Shirouzu T."/>
            <person name="Yoshinaga Y."/>
            <person name="Martin F.M."/>
            <person name="Grigoriev I.V."/>
            <person name="Hibbett D.S."/>
        </authorList>
    </citation>
    <scope>NUCLEOTIDE SEQUENCE [LARGE SCALE GENOMIC DNA]</scope>
    <source>
        <strain evidence="1 2">CBS 109695</strain>
    </source>
</reference>
<evidence type="ECO:0000313" key="2">
    <source>
        <dbReference type="Proteomes" id="UP000076532"/>
    </source>
</evidence>
<evidence type="ECO:0008006" key="3">
    <source>
        <dbReference type="Google" id="ProtNLM"/>
    </source>
</evidence>
<sequence length="474" mass="54319">MNIPASVLDECGSSFVAADEKHEKASTQFFADTGIMSLICQHDRVLFTVNMTHRGEHQHYALALIKQFMGEIPDECTVGALYDIACQLKHSMQKFGFLSDIFPRITFGISVFHTYRHAWPCQVVYHPRKCLGFGLSDGEGCERFWSSIRKLIPTLHISGYYQRHYTLDLHIQYLTDKAHAASGEWLARRWTTCQERKAVAAREMAKTGKAISFLREQWALQVESQTQPMPRRSKNKGRQAVMAILALDTSITAEQNLVKKLDNLVALGRGDFFDLSDQATETNRHLQRLQDLRCGKFNSLGVSETTHLGRLRDNTFLWSRMNALAIKQRLRDRLRQRKFELEKLERSYCRTVNELKAHSQVQHALDRRAPTMQKLAKSYNDLCTTMQDLIKKKKAPKGAICPEPIPEGSLWKLDVDDNIWQDIGLEDAASEHSPAPWLCDEKTHIGIRHMLDHDCAVEEEKRVLRECVGLQELA</sequence>
<protein>
    <recommendedName>
        <fullName evidence="3">CxC1-like cysteine cluster associated with KDZ transposases domain-containing protein</fullName>
    </recommendedName>
</protein>
<dbReference type="STRING" id="436010.A0A166CYF1"/>
<dbReference type="Pfam" id="PF18758">
    <property type="entry name" value="KDZ"/>
    <property type="match status" value="1"/>
</dbReference>
<organism evidence="1 2">
    <name type="scientific">Athelia psychrophila</name>
    <dbReference type="NCBI Taxonomy" id="1759441"/>
    <lineage>
        <taxon>Eukaryota</taxon>
        <taxon>Fungi</taxon>
        <taxon>Dikarya</taxon>
        <taxon>Basidiomycota</taxon>
        <taxon>Agaricomycotina</taxon>
        <taxon>Agaricomycetes</taxon>
        <taxon>Agaricomycetidae</taxon>
        <taxon>Atheliales</taxon>
        <taxon>Atheliaceae</taxon>
        <taxon>Athelia</taxon>
    </lineage>
</organism>
<dbReference type="EMBL" id="KV417622">
    <property type="protein sequence ID" value="KZP14130.1"/>
    <property type="molecule type" value="Genomic_DNA"/>
</dbReference>
<dbReference type="PANTHER" id="PTHR33096:SF1">
    <property type="entry name" value="CXC1-LIKE CYSTEINE CLUSTER ASSOCIATED WITH KDZ TRANSPOSASES DOMAIN-CONTAINING PROTEIN"/>
    <property type="match status" value="1"/>
</dbReference>
<accession>A0A166CYF1</accession>
<keyword evidence="2" id="KW-1185">Reference proteome</keyword>
<dbReference type="Proteomes" id="UP000076532">
    <property type="component" value="Unassembled WGS sequence"/>
</dbReference>
<proteinExistence type="predicted"/>
<dbReference type="OrthoDB" id="3364670at2759"/>
<dbReference type="AlphaFoldDB" id="A0A166CYF1"/>
<dbReference type="InterPro" id="IPR040521">
    <property type="entry name" value="KDZ"/>
</dbReference>
<evidence type="ECO:0000313" key="1">
    <source>
        <dbReference type="EMBL" id="KZP14130.1"/>
    </source>
</evidence>
<gene>
    <name evidence="1" type="ORF">FIBSPDRAFT_959969</name>
</gene>
<name>A0A166CYF1_9AGAM</name>